<dbReference type="AlphaFoldDB" id="A0A1A2TXW4"/>
<gene>
    <name evidence="1" type="ORF">A5683_13865</name>
</gene>
<protein>
    <submittedName>
        <fullName evidence="1">Uncharacterized protein</fullName>
    </submittedName>
</protein>
<dbReference type="EMBL" id="LZJU01000005">
    <property type="protein sequence ID" value="OBH81358.1"/>
    <property type="molecule type" value="Genomic_DNA"/>
</dbReference>
<accession>A0A1A2TXW4</accession>
<dbReference type="Proteomes" id="UP000092389">
    <property type="component" value="Unassembled WGS sequence"/>
</dbReference>
<comment type="caution">
    <text evidence="1">The sequence shown here is derived from an EMBL/GenBank/DDBJ whole genome shotgun (WGS) entry which is preliminary data.</text>
</comment>
<organism evidence="1 2">
    <name type="scientific">Mycobacterium mantenii</name>
    <dbReference type="NCBI Taxonomy" id="560555"/>
    <lineage>
        <taxon>Bacteria</taxon>
        <taxon>Bacillati</taxon>
        <taxon>Actinomycetota</taxon>
        <taxon>Actinomycetes</taxon>
        <taxon>Mycobacteriales</taxon>
        <taxon>Mycobacteriaceae</taxon>
        <taxon>Mycobacterium</taxon>
        <taxon>Mycobacterium avium complex (MAC)</taxon>
    </lineage>
</organism>
<proteinExistence type="predicted"/>
<reference evidence="1 2" key="1">
    <citation type="submission" date="2016-06" db="EMBL/GenBank/DDBJ databases">
        <authorList>
            <person name="Kjaerup R.B."/>
            <person name="Dalgaard T.S."/>
            <person name="Juul-Madsen H.R."/>
        </authorList>
    </citation>
    <scope>NUCLEOTIDE SEQUENCE [LARGE SCALE GENOMIC DNA]</scope>
    <source>
        <strain evidence="1 2">E152</strain>
    </source>
</reference>
<sequence length="81" mass="9242">MPWVSNLKEQMRRALTKPEDIEKQIITEIPEMERLIRIWNNAELGYFELTSIGIVIGHANWKQMGTGPIVDLDSAFPSSDA</sequence>
<evidence type="ECO:0000313" key="2">
    <source>
        <dbReference type="Proteomes" id="UP000092389"/>
    </source>
</evidence>
<name>A0A1A2TXW4_MYCNT</name>
<evidence type="ECO:0000313" key="1">
    <source>
        <dbReference type="EMBL" id="OBH81358.1"/>
    </source>
</evidence>